<keyword evidence="2" id="KW-0560">Oxidoreductase</keyword>
<dbReference type="EC" id="1.1.1.95" evidence="2"/>
<reference evidence="2 3" key="1">
    <citation type="submission" date="2018-06" db="EMBL/GenBank/DDBJ databases">
        <authorList>
            <consortium name="Pathogen Informatics"/>
            <person name="Doyle S."/>
        </authorList>
    </citation>
    <scope>NUCLEOTIDE SEQUENCE [LARGE SCALE GENOMIC DNA]</scope>
    <source>
        <strain evidence="2 3">NCTC5664</strain>
    </source>
</reference>
<dbReference type="EMBL" id="UHAQ01000004">
    <property type="protein sequence ID" value="SUK95531.1"/>
    <property type="molecule type" value="Genomic_DNA"/>
</dbReference>
<proteinExistence type="predicted"/>
<dbReference type="PANTHER" id="PTHR42938:SF47">
    <property type="entry name" value="HYDROXYPYRUVATE REDUCTASE"/>
    <property type="match status" value="1"/>
</dbReference>
<dbReference type="PANTHER" id="PTHR42938">
    <property type="entry name" value="FORMATE DEHYDROGENASE 1"/>
    <property type="match status" value="1"/>
</dbReference>
<evidence type="ECO:0000313" key="2">
    <source>
        <dbReference type="EMBL" id="SUK95531.1"/>
    </source>
</evidence>
<dbReference type="GO" id="GO:0051287">
    <property type="term" value="F:NAD binding"/>
    <property type="evidence" value="ECO:0007669"/>
    <property type="project" value="InterPro"/>
</dbReference>
<evidence type="ECO:0000313" key="3">
    <source>
        <dbReference type="Proteomes" id="UP000254502"/>
    </source>
</evidence>
<dbReference type="Pfam" id="PF00389">
    <property type="entry name" value="2-Hacid_dh"/>
    <property type="match status" value="1"/>
</dbReference>
<feature type="domain" description="D-isomer specific 2-hydroxyacid dehydrogenase catalytic" evidence="1">
    <location>
        <begin position="2"/>
        <end position="36"/>
    </location>
</feature>
<dbReference type="GO" id="GO:0004617">
    <property type="term" value="F:phosphoglycerate dehydrogenase activity"/>
    <property type="evidence" value="ECO:0007669"/>
    <property type="project" value="UniProtKB-EC"/>
</dbReference>
<name>A0A380E530_STAAU</name>
<organism evidence="2 3">
    <name type="scientific">Staphylococcus aureus</name>
    <dbReference type="NCBI Taxonomy" id="1280"/>
    <lineage>
        <taxon>Bacteria</taxon>
        <taxon>Bacillati</taxon>
        <taxon>Bacillota</taxon>
        <taxon>Bacilli</taxon>
        <taxon>Bacillales</taxon>
        <taxon>Staphylococcaceae</taxon>
        <taxon>Staphylococcus</taxon>
    </lineage>
</organism>
<sequence>MAGVGVDNINIDAATLKGILVINAPDGNTISATEHSLAMLLSMARNIPQAHQSLTK</sequence>
<dbReference type="Gene3D" id="3.40.50.720">
    <property type="entry name" value="NAD(P)-binding Rossmann-like Domain"/>
    <property type="match status" value="2"/>
</dbReference>
<gene>
    <name evidence="2" type="primary">serA_2</name>
    <name evidence="2" type="ORF">NCTC5664_03748</name>
</gene>
<dbReference type="SUPFAM" id="SSF52283">
    <property type="entry name" value="Formate/glycerate dehydrogenase catalytic domain-like"/>
    <property type="match status" value="1"/>
</dbReference>
<accession>A0A380E530</accession>
<dbReference type="InterPro" id="IPR006139">
    <property type="entry name" value="D-isomer_2_OHA_DH_cat_dom"/>
</dbReference>
<dbReference type="Proteomes" id="UP000254502">
    <property type="component" value="Unassembled WGS sequence"/>
</dbReference>
<evidence type="ECO:0000259" key="1">
    <source>
        <dbReference type="Pfam" id="PF00389"/>
    </source>
</evidence>
<dbReference type="AlphaFoldDB" id="A0A380E530"/>
<protein>
    <submittedName>
        <fullName evidence="2">D-3-phosphoglycerate dehydrogenase</fullName>
        <ecNumber evidence="2">1.1.1.95</ecNumber>
    </submittedName>
</protein>